<keyword evidence="4 5" id="KW-0472">Membrane</keyword>
<comment type="subcellular location">
    <subcellularLocation>
        <location evidence="1">Membrane</location>
        <topology evidence="1">Multi-pass membrane protein</topology>
    </subcellularLocation>
</comment>
<dbReference type="EMBL" id="CADEBD010000362">
    <property type="protein sequence ID" value="CAB3251779.1"/>
    <property type="molecule type" value="Genomic_DNA"/>
</dbReference>
<dbReference type="Pfam" id="PF00415">
    <property type="entry name" value="RCC1"/>
    <property type="match status" value="1"/>
</dbReference>
<feature type="transmembrane region" description="Helical" evidence="5">
    <location>
        <begin position="166"/>
        <end position="189"/>
    </location>
</feature>
<evidence type="ECO:0000256" key="1">
    <source>
        <dbReference type="ARBA" id="ARBA00004141"/>
    </source>
</evidence>
<dbReference type="InterPro" id="IPR000408">
    <property type="entry name" value="Reg_chr_condens"/>
</dbReference>
<dbReference type="SUPFAM" id="SSF48652">
    <property type="entry name" value="Tetraspanin"/>
    <property type="match status" value="1"/>
</dbReference>
<evidence type="ECO:0000313" key="6">
    <source>
        <dbReference type="EMBL" id="CAB3251779.1"/>
    </source>
</evidence>
<dbReference type="InterPro" id="IPR008952">
    <property type="entry name" value="Tetraspanin_EC2_sf"/>
</dbReference>
<accession>A0A8S1B137</accession>
<name>A0A8S1B137_ARCPL</name>
<dbReference type="SUPFAM" id="SSF50985">
    <property type="entry name" value="RCC1/BLIP-II"/>
    <property type="match status" value="1"/>
</dbReference>
<evidence type="ECO:0000256" key="2">
    <source>
        <dbReference type="ARBA" id="ARBA00022692"/>
    </source>
</evidence>
<reference evidence="6 7" key="1">
    <citation type="submission" date="2020-04" db="EMBL/GenBank/DDBJ databases">
        <authorList>
            <person name="Wallbank WR R."/>
            <person name="Pardo Diaz C."/>
            <person name="Kozak K."/>
            <person name="Martin S."/>
            <person name="Jiggins C."/>
            <person name="Moest M."/>
            <person name="Warren A I."/>
            <person name="Byers J.R.P. K."/>
            <person name="Montejo-Kovacevich G."/>
            <person name="Yen C E."/>
        </authorList>
    </citation>
    <scope>NUCLEOTIDE SEQUENCE [LARGE SCALE GENOMIC DNA]</scope>
</reference>
<protein>
    <submittedName>
        <fullName evidence="6">Uncharacterized protein</fullName>
    </submittedName>
</protein>
<evidence type="ECO:0000313" key="7">
    <source>
        <dbReference type="Proteomes" id="UP000494256"/>
    </source>
</evidence>
<dbReference type="Pfam" id="PF00335">
    <property type="entry name" value="Tetraspanin"/>
    <property type="match status" value="1"/>
</dbReference>
<dbReference type="OrthoDB" id="498543at2759"/>
<dbReference type="Gene3D" id="1.10.1450.10">
    <property type="entry name" value="Tetraspanin"/>
    <property type="match status" value="1"/>
</dbReference>
<keyword evidence="3 5" id="KW-1133">Transmembrane helix</keyword>
<dbReference type="InterPro" id="IPR018499">
    <property type="entry name" value="Tetraspanin/Peripherin"/>
</dbReference>
<dbReference type="AlphaFoldDB" id="A0A8S1B137"/>
<sequence length="276" mass="31252">MKAGANTDIVDKDDYRALEHAMLDRQYTYKHEGNQPSEVYVWGNNSNYTLGTGTQQERATPELLTCFNRANTYVKQENDLITYVWNHIMIKYECCGVVSFMDFDGSNWQKANPKKMYPVQCCKLANVTALTPVSKECTLTTNADIETYKDRGCFFELQSAISRNKGIIICYIILIGFFYIVVALFAYCINKDEPLLGAMAGRFTDLLPSKVREDADKIMVVPPGGSFGDVGNMVYVDDQPKRVVKVVSAVNPFQSYKFTPDMYVGDTIRSHTSFRN</sequence>
<evidence type="ECO:0000256" key="3">
    <source>
        <dbReference type="ARBA" id="ARBA00022989"/>
    </source>
</evidence>
<evidence type="ECO:0000256" key="5">
    <source>
        <dbReference type="SAM" id="Phobius"/>
    </source>
</evidence>
<dbReference type="Proteomes" id="UP000494256">
    <property type="component" value="Unassembled WGS sequence"/>
</dbReference>
<organism evidence="6 7">
    <name type="scientific">Arctia plantaginis</name>
    <name type="common">Wood tiger moth</name>
    <name type="synonym">Phalaena plantaginis</name>
    <dbReference type="NCBI Taxonomy" id="874455"/>
    <lineage>
        <taxon>Eukaryota</taxon>
        <taxon>Metazoa</taxon>
        <taxon>Ecdysozoa</taxon>
        <taxon>Arthropoda</taxon>
        <taxon>Hexapoda</taxon>
        <taxon>Insecta</taxon>
        <taxon>Pterygota</taxon>
        <taxon>Neoptera</taxon>
        <taxon>Endopterygota</taxon>
        <taxon>Lepidoptera</taxon>
        <taxon>Glossata</taxon>
        <taxon>Ditrysia</taxon>
        <taxon>Noctuoidea</taxon>
        <taxon>Erebidae</taxon>
        <taxon>Arctiinae</taxon>
        <taxon>Arctia</taxon>
    </lineage>
</organism>
<keyword evidence="2 5" id="KW-0812">Transmembrane</keyword>
<evidence type="ECO:0000256" key="4">
    <source>
        <dbReference type="ARBA" id="ARBA00023136"/>
    </source>
</evidence>
<comment type="caution">
    <text evidence="6">The sequence shown here is derived from an EMBL/GenBank/DDBJ whole genome shotgun (WGS) entry which is preliminary data.</text>
</comment>
<dbReference type="InterPro" id="IPR009091">
    <property type="entry name" value="RCC1/BLIP-II"/>
</dbReference>
<proteinExistence type="predicted"/>
<dbReference type="GO" id="GO:0016020">
    <property type="term" value="C:membrane"/>
    <property type="evidence" value="ECO:0007669"/>
    <property type="project" value="UniProtKB-SubCell"/>
</dbReference>
<gene>
    <name evidence="6" type="ORF">APLA_LOCUS13737</name>
</gene>